<dbReference type="Pfam" id="PF05848">
    <property type="entry name" value="CtsR"/>
    <property type="match status" value="1"/>
</dbReference>
<dbReference type="Gene3D" id="3.30.56.130">
    <property type="entry name" value="Transcriptional regulator CtsR, winged HTH domain"/>
    <property type="match status" value="1"/>
</dbReference>
<sequence>MASVAGRVENYILDLLNKNHVAVFKRNEMAIILNCAPSQINYVLQTRFSTEKGYKVESQRGGGGFIRITKISSKGQTVLEEISHMLEKGVTEKQSKNIIARLVEQGIFTQREGNILVEATAASTLDLPLPIRDIIRGKILKSAIVYVCKLS</sequence>
<reference evidence="3" key="2">
    <citation type="submission" date="2024-06" db="EMBL/GenBank/DDBJ databases">
        <authorList>
            <person name="Petrova K.O."/>
            <person name="Toshchakov S.V."/>
            <person name="Boltjanskaja Y.V."/>
            <person name="Kevbrin V."/>
        </authorList>
    </citation>
    <scope>NUCLEOTIDE SEQUENCE</scope>
    <source>
        <strain evidence="3">Z-910T</strain>
    </source>
</reference>
<gene>
    <name evidence="3" type="ORF">PRVXT_000129</name>
</gene>
<dbReference type="Gene3D" id="1.10.1200.150">
    <property type="entry name" value="Transcriptional regulator CtsR, C-terminal domain"/>
    <property type="match status" value="1"/>
</dbReference>
<dbReference type="InterPro" id="IPR041473">
    <property type="entry name" value="CtsR_C"/>
</dbReference>
<feature type="domain" description="CtsR C-terminal dimerization" evidence="2">
    <location>
        <begin position="76"/>
        <end position="144"/>
    </location>
</feature>
<dbReference type="AlphaFoldDB" id="A0AAU7VLN3"/>
<dbReference type="Pfam" id="PF17727">
    <property type="entry name" value="CtsR_C"/>
    <property type="match status" value="1"/>
</dbReference>
<dbReference type="RefSeq" id="WP_350343776.1">
    <property type="nucleotide sequence ID" value="NZ_CP158367.1"/>
</dbReference>
<dbReference type="InterPro" id="IPR041902">
    <property type="entry name" value="CtsR_N_sf"/>
</dbReference>
<accession>A0AAU7VLN3</accession>
<evidence type="ECO:0000313" key="3">
    <source>
        <dbReference type="EMBL" id="XBX75029.1"/>
    </source>
</evidence>
<proteinExistence type="predicted"/>
<protein>
    <submittedName>
        <fullName evidence="3">CtsR family transcriptional regulator</fullName>
    </submittedName>
</protein>
<organism evidence="3">
    <name type="scientific">Proteinivorax tanatarense</name>
    <dbReference type="NCBI Taxonomy" id="1260629"/>
    <lineage>
        <taxon>Bacteria</taxon>
        <taxon>Bacillati</taxon>
        <taxon>Bacillota</taxon>
        <taxon>Clostridia</taxon>
        <taxon>Eubacteriales</taxon>
        <taxon>Proteinivoracaceae</taxon>
        <taxon>Proteinivorax</taxon>
    </lineage>
</organism>
<dbReference type="InterPro" id="IPR041908">
    <property type="entry name" value="CtsR_C_sf"/>
</dbReference>
<dbReference type="EMBL" id="CP158367">
    <property type="protein sequence ID" value="XBX75029.1"/>
    <property type="molecule type" value="Genomic_DNA"/>
</dbReference>
<feature type="domain" description="CtsR N-terminal HTH" evidence="1">
    <location>
        <begin position="4"/>
        <end position="71"/>
    </location>
</feature>
<evidence type="ECO:0000259" key="2">
    <source>
        <dbReference type="Pfam" id="PF17727"/>
    </source>
</evidence>
<evidence type="ECO:0000259" key="1">
    <source>
        <dbReference type="Pfam" id="PF05848"/>
    </source>
</evidence>
<reference evidence="3" key="1">
    <citation type="journal article" date="2013" name="Extremophiles">
        <title>Proteinivorax tanatarense gen. nov., sp. nov., an anaerobic, haloalkaliphilic, proteolytic bacterium isolated from a decaying algal bloom, and proposal of Proteinivoraceae fam. nov.</title>
        <authorList>
            <person name="Kevbrin V."/>
            <person name="Boltyanskaya Y."/>
            <person name="Zhilina T."/>
            <person name="Kolganova T."/>
            <person name="Lavrentjeva E."/>
            <person name="Kuznetsov B."/>
        </authorList>
    </citation>
    <scope>NUCLEOTIDE SEQUENCE</scope>
    <source>
        <strain evidence="3">Z-910T</strain>
    </source>
</reference>
<name>A0AAU7VLN3_9FIRM</name>
<dbReference type="InterPro" id="IPR040465">
    <property type="entry name" value="CtsR_N"/>
</dbReference>